<feature type="region of interest" description="Disordered" evidence="1">
    <location>
        <begin position="223"/>
        <end position="276"/>
    </location>
</feature>
<keyword evidence="3" id="KW-1185">Reference proteome</keyword>
<evidence type="ECO:0000256" key="1">
    <source>
        <dbReference type="SAM" id="MobiDB-lite"/>
    </source>
</evidence>
<proteinExistence type="predicted"/>
<feature type="compositionally biased region" description="Basic residues" evidence="1">
    <location>
        <begin position="247"/>
        <end position="258"/>
    </location>
</feature>
<dbReference type="Proteomes" id="UP001321749">
    <property type="component" value="Unassembled WGS sequence"/>
</dbReference>
<organism evidence="2 3">
    <name type="scientific">Cladorrhinum samala</name>
    <dbReference type="NCBI Taxonomy" id="585594"/>
    <lineage>
        <taxon>Eukaryota</taxon>
        <taxon>Fungi</taxon>
        <taxon>Dikarya</taxon>
        <taxon>Ascomycota</taxon>
        <taxon>Pezizomycotina</taxon>
        <taxon>Sordariomycetes</taxon>
        <taxon>Sordariomycetidae</taxon>
        <taxon>Sordariales</taxon>
        <taxon>Podosporaceae</taxon>
        <taxon>Cladorrhinum</taxon>
    </lineage>
</organism>
<dbReference type="AlphaFoldDB" id="A0AAV9HAP0"/>
<protein>
    <submittedName>
        <fullName evidence="2">Uncharacterized protein</fullName>
    </submittedName>
</protein>
<sequence>MYAVPLRSQERALFLFQWAGVPLLRMGLGRLDPRVSYQTVPGLWAVESKKRVETKAEKTLPGGGDAGEQPLVSEVEVPAAIVRCGTGQPQPLMYRTMGNEAWALPSSLTASRKSTQAGSQVPFQRCGRSSSGMPDACPNSSFHSRPSQRLATIGDKQSWNESSEGTKRWWDDVVVEVARHKQPGTLENHKKKKAQRFPKGTYLFLFRWLLPARYGTIQRLAGWRAGGPQTPRPRRQNEKNEECSRQLRSRPPLRKVCKNAKPEKNGLSGNVDAEESPAYDGSVLQRWVTDSHTGRVGSSRAASPRWLVLRCAEAPQISLLGLQLGVMGEGGVPWAEGGGIIPTLMGWAWWWTWWLCQGPLEDSHHPGPSNGVGGSGRRGGRGSWGGSWGP</sequence>
<gene>
    <name evidence="2" type="ORF">QBC42DRAFT_320340</name>
</gene>
<feature type="region of interest" description="Disordered" evidence="1">
    <location>
        <begin position="366"/>
        <end position="390"/>
    </location>
</feature>
<evidence type="ECO:0000313" key="3">
    <source>
        <dbReference type="Proteomes" id="UP001321749"/>
    </source>
</evidence>
<name>A0AAV9HAP0_9PEZI</name>
<reference evidence="2" key="1">
    <citation type="journal article" date="2023" name="Mol. Phylogenet. Evol.">
        <title>Genome-scale phylogeny and comparative genomics of the fungal order Sordariales.</title>
        <authorList>
            <person name="Hensen N."/>
            <person name="Bonometti L."/>
            <person name="Westerberg I."/>
            <person name="Brannstrom I.O."/>
            <person name="Guillou S."/>
            <person name="Cros-Aarteil S."/>
            <person name="Calhoun S."/>
            <person name="Haridas S."/>
            <person name="Kuo A."/>
            <person name="Mondo S."/>
            <person name="Pangilinan J."/>
            <person name="Riley R."/>
            <person name="LaButti K."/>
            <person name="Andreopoulos B."/>
            <person name="Lipzen A."/>
            <person name="Chen C."/>
            <person name="Yan M."/>
            <person name="Daum C."/>
            <person name="Ng V."/>
            <person name="Clum A."/>
            <person name="Steindorff A."/>
            <person name="Ohm R.A."/>
            <person name="Martin F."/>
            <person name="Silar P."/>
            <person name="Natvig D.O."/>
            <person name="Lalanne C."/>
            <person name="Gautier V."/>
            <person name="Ament-Velasquez S.L."/>
            <person name="Kruys A."/>
            <person name="Hutchinson M.I."/>
            <person name="Powell A.J."/>
            <person name="Barry K."/>
            <person name="Miller A.N."/>
            <person name="Grigoriev I.V."/>
            <person name="Debuchy R."/>
            <person name="Gladieux P."/>
            <person name="Hiltunen Thoren M."/>
            <person name="Johannesson H."/>
        </authorList>
    </citation>
    <scope>NUCLEOTIDE SEQUENCE</scope>
    <source>
        <strain evidence="2">PSN324</strain>
    </source>
</reference>
<accession>A0AAV9HAP0</accession>
<feature type="compositionally biased region" description="Basic and acidic residues" evidence="1">
    <location>
        <begin position="235"/>
        <end position="245"/>
    </location>
</feature>
<dbReference type="EMBL" id="MU865144">
    <property type="protein sequence ID" value="KAK4456999.1"/>
    <property type="molecule type" value="Genomic_DNA"/>
</dbReference>
<reference evidence="2" key="2">
    <citation type="submission" date="2023-06" db="EMBL/GenBank/DDBJ databases">
        <authorList>
            <consortium name="Lawrence Berkeley National Laboratory"/>
            <person name="Mondo S.J."/>
            <person name="Hensen N."/>
            <person name="Bonometti L."/>
            <person name="Westerberg I."/>
            <person name="Brannstrom I.O."/>
            <person name="Guillou S."/>
            <person name="Cros-Aarteil S."/>
            <person name="Calhoun S."/>
            <person name="Haridas S."/>
            <person name="Kuo A."/>
            <person name="Pangilinan J."/>
            <person name="Riley R."/>
            <person name="Labutti K."/>
            <person name="Andreopoulos B."/>
            <person name="Lipzen A."/>
            <person name="Chen C."/>
            <person name="Yanf M."/>
            <person name="Daum C."/>
            <person name="Ng V."/>
            <person name="Clum A."/>
            <person name="Steindorff A."/>
            <person name="Ohm R."/>
            <person name="Martin F."/>
            <person name="Silar P."/>
            <person name="Natvig D."/>
            <person name="Lalanne C."/>
            <person name="Gautier V."/>
            <person name="Ament-Velasquez S.L."/>
            <person name="Kruys A."/>
            <person name="Hutchinson M.I."/>
            <person name="Powell A.J."/>
            <person name="Barry K."/>
            <person name="Miller A.N."/>
            <person name="Grigoriev I.V."/>
            <person name="Debuchy R."/>
            <person name="Gladieux P."/>
            <person name="Thoren M.H."/>
            <person name="Johannesson H."/>
        </authorList>
    </citation>
    <scope>NUCLEOTIDE SEQUENCE</scope>
    <source>
        <strain evidence="2">PSN324</strain>
    </source>
</reference>
<evidence type="ECO:0000313" key="2">
    <source>
        <dbReference type="EMBL" id="KAK4456999.1"/>
    </source>
</evidence>
<feature type="region of interest" description="Disordered" evidence="1">
    <location>
        <begin position="113"/>
        <end position="162"/>
    </location>
</feature>
<feature type="compositionally biased region" description="Gly residues" evidence="1">
    <location>
        <begin position="370"/>
        <end position="390"/>
    </location>
</feature>
<comment type="caution">
    <text evidence="2">The sequence shown here is derived from an EMBL/GenBank/DDBJ whole genome shotgun (WGS) entry which is preliminary data.</text>
</comment>